<dbReference type="InterPro" id="IPR000595">
    <property type="entry name" value="cNMP-bd_dom"/>
</dbReference>
<feature type="domain" description="Cyclic nucleotide-binding" evidence="1">
    <location>
        <begin position="581"/>
        <end position="624"/>
    </location>
</feature>
<dbReference type="EMBL" id="CAJZBQ010000027">
    <property type="protein sequence ID" value="CAG9321215.1"/>
    <property type="molecule type" value="Genomic_DNA"/>
</dbReference>
<gene>
    <name evidence="2" type="ORF">BSTOLATCC_MIC27779</name>
</gene>
<dbReference type="SMART" id="SM00028">
    <property type="entry name" value="TPR"/>
    <property type="match status" value="2"/>
</dbReference>
<dbReference type="PROSITE" id="PS50042">
    <property type="entry name" value="CNMP_BINDING_3"/>
    <property type="match status" value="2"/>
</dbReference>
<dbReference type="InterPro" id="IPR014710">
    <property type="entry name" value="RmlC-like_jellyroll"/>
</dbReference>
<dbReference type="SUPFAM" id="SSF48452">
    <property type="entry name" value="TPR-like"/>
    <property type="match status" value="1"/>
</dbReference>
<dbReference type="InterPro" id="IPR018490">
    <property type="entry name" value="cNMP-bd_dom_sf"/>
</dbReference>
<sequence>MLTTKSKLRHRIYSSRLSPTYSQISTTITNTRSVSPCNYQYLSPQKNLKAKESKAPSSDENSAQKLPSLSSSILLCPKEISAEEMDEWEDEKFNDKFLSAINLRKKGNFFEAAKVYIKILTNSGQNASVSINLGVCFLKLGLITEAIGAFDQAIKANSGLFIAYFNKALSQIYIQQYADAIECMNIALRNINGSPPSEFFKVRALALYRSGKISEALEAIKNQEIFETLEICKGNGSVKKHNIVDLEWKLKEYRETEIVFDKKKRKPNLVFLSNEIKEFDTRTVNARAVTPRLLKRRESIKKSNYLDSTRCKTPTYNNKQRRISLASTKPTNISVQSPTPILHTLEDSRETTESPSFYIQEDLSPAQVKENILKSFDVHKKINEKLQTIKAKIDEDIAKQEIFFNKEGEGLETSLLTQQDLLFIHLEFKKDKTRRNYEKIDTATKKLSFFQKFSKEVRISLLKIANFVEFRPGEIVFRQGDSGDMMYVILNGSISIEKKSSEFGNKEIVVNSLYDGKQFGELALISALRPGDYSSKRMATCVCSEISKMLQISKVEYNKIILTQLRADIEKKLSFLERLPLFAGLDPALLIPIASDVEITSYDFDEVVLDKGDPPKGLYLVMSGHAIAFTEGYKIVGKKVSEFAPKLKKPSPKPFYTGNIEPPCDEAPHSLKITLDEGPIFRALNRVKDEATEDTWKKIEKFVSKEELSSIGKNKFIVKERIPHLTVQKNDYFGGRAILEGDVIENQDHLKTIEVNRYEISASKFSIIAQSPMEIMIITKYHVNYLNEKVVNQMKSILKRGIEQDSPNDVDPYVMDKLFIKWQDFKEEIVEDIRRISFLNRKKDPAAFLRL</sequence>
<dbReference type="Proteomes" id="UP001162131">
    <property type="component" value="Unassembled WGS sequence"/>
</dbReference>
<accession>A0AAU9J2W2</accession>
<dbReference type="InterPro" id="IPR011990">
    <property type="entry name" value="TPR-like_helical_dom_sf"/>
</dbReference>
<dbReference type="Pfam" id="PF00027">
    <property type="entry name" value="cNMP_binding"/>
    <property type="match status" value="1"/>
</dbReference>
<comment type="caution">
    <text evidence="2">The sequence shown here is derived from an EMBL/GenBank/DDBJ whole genome shotgun (WGS) entry which is preliminary data.</text>
</comment>
<reference evidence="2" key="1">
    <citation type="submission" date="2021-09" db="EMBL/GenBank/DDBJ databases">
        <authorList>
            <consortium name="AG Swart"/>
            <person name="Singh M."/>
            <person name="Singh A."/>
            <person name="Seah K."/>
            <person name="Emmerich C."/>
        </authorList>
    </citation>
    <scope>NUCLEOTIDE SEQUENCE</scope>
    <source>
        <strain evidence="2">ATCC30299</strain>
    </source>
</reference>
<dbReference type="Gene3D" id="2.60.120.10">
    <property type="entry name" value="Jelly Rolls"/>
    <property type="match status" value="2"/>
</dbReference>
<dbReference type="CDD" id="cd00038">
    <property type="entry name" value="CAP_ED"/>
    <property type="match status" value="1"/>
</dbReference>
<protein>
    <recommendedName>
        <fullName evidence="1">Cyclic nucleotide-binding domain-containing protein</fullName>
    </recommendedName>
</protein>
<dbReference type="AlphaFoldDB" id="A0AAU9J2W2"/>
<proteinExistence type="predicted"/>
<dbReference type="Gene3D" id="1.25.40.10">
    <property type="entry name" value="Tetratricopeptide repeat domain"/>
    <property type="match status" value="1"/>
</dbReference>
<dbReference type="SMART" id="SM00100">
    <property type="entry name" value="cNMP"/>
    <property type="match status" value="1"/>
</dbReference>
<evidence type="ECO:0000313" key="3">
    <source>
        <dbReference type="Proteomes" id="UP001162131"/>
    </source>
</evidence>
<dbReference type="Pfam" id="PF13432">
    <property type="entry name" value="TPR_16"/>
    <property type="match status" value="1"/>
</dbReference>
<keyword evidence="3" id="KW-1185">Reference proteome</keyword>
<name>A0AAU9J2W2_9CILI</name>
<feature type="domain" description="Cyclic nucleotide-binding" evidence="1">
    <location>
        <begin position="449"/>
        <end position="561"/>
    </location>
</feature>
<dbReference type="SUPFAM" id="SSF51206">
    <property type="entry name" value="cAMP-binding domain-like"/>
    <property type="match status" value="2"/>
</dbReference>
<dbReference type="InterPro" id="IPR019734">
    <property type="entry name" value="TPR_rpt"/>
</dbReference>
<evidence type="ECO:0000259" key="1">
    <source>
        <dbReference type="PROSITE" id="PS50042"/>
    </source>
</evidence>
<organism evidence="2 3">
    <name type="scientific">Blepharisma stoltei</name>
    <dbReference type="NCBI Taxonomy" id="1481888"/>
    <lineage>
        <taxon>Eukaryota</taxon>
        <taxon>Sar</taxon>
        <taxon>Alveolata</taxon>
        <taxon>Ciliophora</taxon>
        <taxon>Postciliodesmatophora</taxon>
        <taxon>Heterotrichea</taxon>
        <taxon>Heterotrichida</taxon>
        <taxon>Blepharismidae</taxon>
        <taxon>Blepharisma</taxon>
    </lineage>
</organism>
<dbReference type="PANTHER" id="PTHR23011">
    <property type="entry name" value="CYCLIC NUCLEOTIDE-BINDING DOMAIN CONTAINING PROTEIN"/>
    <property type="match status" value="1"/>
</dbReference>
<dbReference type="PANTHER" id="PTHR23011:SF28">
    <property type="entry name" value="CYCLIC NUCLEOTIDE-BINDING DOMAIN CONTAINING PROTEIN"/>
    <property type="match status" value="1"/>
</dbReference>
<evidence type="ECO:0000313" key="2">
    <source>
        <dbReference type="EMBL" id="CAG9321215.1"/>
    </source>
</evidence>